<organism evidence="1">
    <name type="scientific">viral metagenome</name>
    <dbReference type="NCBI Taxonomy" id="1070528"/>
    <lineage>
        <taxon>unclassified sequences</taxon>
        <taxon>metagenomes</taxon>
        <taxon>organismal metagenomes</taxon>
    </lineage>
</organism>
<gene>
    <name evidence="2" type="ORF">MM415A00827_0028</name>
    <name evidence="1" type="ORF">MM415B00742_0028</name>
</gene>
<dbReference type="EMBL" id="MT142396">
    <property type="protein sequence ID" value="QJA79835.1"/>
    <property type="molecule type" value="Genomic_DNA"/>
</dbReference>
<name>A0A6M3IZD6_9ZZZZ</name>
<proteinExistence type="predicted"/>
<dbReference type="AlphaFoldDB" id="A0A6M3IZD6"/>
<accession>A0A6M3IZD6</accession>
<reference evidence="1" key="1">
    <citation type="submission" date="2020-03" db="EMBL/GenBank/DDBJ databases">
        <title>The deep terrestrial virosphere.</title>
        <authorList>
            <person name="Holmfeldt K."/>
            <person name="Nilsson E."/>
            <person name="Simone D."/>
            <person name="Lopez-Fernandez M."/>
            <person name="Wu X."/>
            <person name="de Brujin I."/>
            <person name="Lundin D."/>
            <person name="Andersson A."/>
            <person name="Bertilsson S."/>
            <person name="Dopson M."/>
        </authorList>
    </citation>
    <scope>NUCLEOTIDE SEQUENCE</scope>
    <source>
        <strain evidence="2">MM415A00827</strain>
        <strain evidence="1">MM415B00742</strain>
    </source>
</reference>
<evidence type="ECO:0000313" key="2">
    <source>
        <dbReference type="EMBL" id="QJA79835.1"/>
    </source>
</evidence>
<sequence length="70" mass="7701">MRDLLATGDKAAAEKIKARFTLSNALAAGKIIKPSNCSQCGKIRKLAAHHEDYSKGLEVKWLCYKCHANL</sequence>
<protein>
    <submittedName>
        <fullName evidence="1">Uncharacterized protein</fullName>
    </submittedName>
</protein>
<evidence type="ECO:0000313" key="1">
    <source>
        <dbReference type="EMBL" id="QJA62688.1"/>
    </source>
</evidence>
<dbReference type="EMBL" id="MT141478">
    <property type="protein sequence ID" value="QJA62688.1"/>
    <property type="molecule type" value="Genomic_DNA"/>
</dbReference>